<accession>A0A0F9W6J4</accession>
<dbReference type="InterPro" id="IPR027417">
    <property type="entry name" value="P-loop_NTPase"/>
</dbReference>
<protein>
    <recommendedName>
        <fullName evidence="1">Virulence-associated protein E-like domain-containing protein</fullName>
    </recommendedName>
</protein>
<proteinExistence type="predicted"/>
<gene>
    <name evidence="2" type="ORF">LCGC14_0398740</name>
</gene>
<organism evidence="2">
    <name type="scientific">marine sediment metagenome</name>
    <dbReference type="NCBI Taxonomy" id="412755"/>
    <lineage>
        <taxon>unclassified sequences</taxon>
        <taxon>metagenomes</taxon>
        <taxon>ecological metagenomes</taxon>
    </lineage>
</organism>
<dbReference type="PANTHER" id="PTHR34985:SF1">
    <property type="entry name" value="SLR0554 PROTEIN"/>
    <property type="match status" value="1"/>
</dbReference>
<evidence type="ECO:0000313" key="2">
    <source>
        <dbReference type="EMBL" id="KKN73673.1"/>
    </source>
</evidence>
<dbReference type="EMBL" id="LAZR01000340">
    <property type="protein sequence ID" value="KKN73673.1"/>
    <property type="molecule type" value="Genomic_DNA"/>
</dbReference>
<comment type="caution">
    <text evidence="2">The sequence shown here is derived from an EMBL/GenBank/DDBJ whole genome shotgun (WGS) entry which is preliminary data.</text>
</comment>
<name>A0A0F9W6J4_9ZZZZ</name>
<reference evidence="2" key="1">
    <citation type="journal article" date="2015" name="Nature">
        <title>Complex archaea that bridge the gap between prokaryotes and eukaryotes.</title>
        <authorList>
            <person name="Spang A."/>
            <person name="Saw J.H."/>
            <person name="Jorgensen S.L."/>
            <person name="Zaremba-Niedzwiedzka K."/>
            <person name="Martijn J."/>
            <person name="Lind A.E."/>
            <person name="van Eijk R."/>
            <person name="Schleper C."/>
            <person name="Guy L."/>
            <person name="Ettema T.J."/>
        </authorList>
    </citation>
    <scope>NUCLEOTIDE SEQUENCE</scope>
</reference>
<dbReference type="PANTHER" id="PTHR34985">
    <property type="entry name" value="SLR0554 PROTEIN"/>
    <property type="match status" value="1"/>
</dbReference>
<feature type="domain" description="Virulence-associated protein E-like" evidence="1">
    <location>
        <begin position="136"/>
        <end position="329"/>
    </location>
</feature>
<dbReference type="Pfam" id="PF05272">
    <property type="entry name" value="VapE-like_dom"/>
    <property type="match status" value="1"/>
</dbReference>
<dbReference type="InterPro" id="IPR007936">
    <property type="entry name" value="VapE-like_dom"/>
</dbReference>
<dbReference type="SUPFAM" id="SSF52540">
    <property type="entry name" value="P-loop containing nucleoside triphosphate hydrolases"/>
    <property type="match status" value="1"/>
</dbReference>
<sequence>MGLKFAGIKPGKVLDFNEYKKVSKPGDWLPQCATDGNGRPISNLANVMIGLRTDQNLLDLVALDEMLGIEVLQKPLPGEAVQPEGFKARAMTDEDVSAIQEYLQQVGLRRVGKDTTFQAISLRARERAYHPVQNLLSELKWDEVPRAGNWLSTYLGAEQTPYTERIGTMFLVSMVARAYEAGCKADYMVVLEGPQGARKSTACGILGYHWFSDSLPDVTAGKDVVQHLQGKWLIEIAEMSAMSKAETAALKAFITRPVEQFRPAYGRKEVVRPRQCIFIGTTNKDTYLLDETGGRRFWPVKVGKINTDALRADRDQLFAEALQLYKMGTK</sequence>
<dbReference type="AlphaFoldDB" id="A0A0F9W6J4"/>
<evidence type="ECO:0000259" key="1">
    <source>
        <dbReference type="Pfam" id="PF05272"/>
    </source>
</evidence>